<evidence type="ECO:0000313" key="2">
    <source>
        <dbReference type="EMBL" id="HIR01530.1"/>
    </source>
</evidence>
<comment type="caution">
    <text evidence="2">The sequence shown here is derived from an EMBL/GenBank/DDBJ whole genome shotgun (WGS) entry which is preliminary data.</text>
</comment>
<gene>
    <name evidence="2" type="ORF">IAA69_04630</name>
</gene>
<evidence type="ECO:0000256" key="1">
    <source>
        <dbReference type="SAM" id="MobiDB-lite"/>
    </source>
</evidence>
<name>A0A9D0ZZN2_9ACTN</name>
<reference evidence="2" key="2">
    <citation type="journal article" date="2021" name="PeerJ">
        <title>Extensive microbial diversity within the chicken gut microbiome revealed by metagenomics and culture.</title>
        <authorList>
            <person name="Gilroy R."/>
            <person name="Ravi A."/>
            <person name="Getino M."/>
            <person name="Pursley I."/>
            <person name="Horton D.L."/>
            <person name="Alikhan N.F."/>
            <person name="Baker D."/>
            <person name="Gharbi K."/>
            <person name="Hall N."/>
            <person name="Watson M."/>
            <person name="Adriaenssens E.M."/>
            <person name="Foster-Nyarko E."/>
            <person name="Jarju S."/>
            <person name="Secka A."/>
            <person name="Antonio M."/>
            <person name="Oren A."/>
            <person name="Chaudhuri R.R."/>
            <person name="La Ragione R."/>
            <person name="Hildebrand F."/>
            <person name="Pallen M.J."/>
        </authorList>
    </citation>
    <scope>NUCLEOTIDE SEQUENCE</scope>
    <source>
        <strain evidence="2">ChiGjej1B1-2707</strain>
    </source>
</reference>
<feature type="compositionally biased region" description="Polar residues" evidence="1">
    <location>
        <begin position="17"/>
        <end position="29"/>
    </location>
</feature>
<evidence type="ECO:0008006" key="4">
    <source>
        <dbReference type="Google" id="ProtNLM"/>
    </source>
</evidence>
<feature type="region of interest" description="Disordered" evidence="1">
    <location>
        <begin position="1"/>
        <end position="48"/>
    </location>
</feature>
<organism evidence="2 3">
    <name type="scientific">Candidatus Aveggerthella stercoripullorum</name>
    <dbReference type="NCBI Taxonomy" id="2840688"/>
    <lineage>
        <taxon>Bacteria</taxon>
        <taxon>Bacillati</taxon>
        <taxon>Actinomycetota</taxon>
        <taxon>Coriobacteriia</taxon>
        <taxon>Eggerthellales</taxon>
        <taxon>Eggerthellaceae</taxon>
        <taxon>Eggerthellaceae incertae sedis</taxon>
        <taxon>Candidatus Aveggerthella</taxon>
    </lineage>
</organism>
<protein>
    <recommendedName>
        <fullName evidence="4">Teichoic acid transporter</fullName>
    </recommendedName>
</protein>
<dbReference type="Proteomes" id="UP000824261">
    <property type="component" value="Unassembled WGS sequence"/>
</dbReference>
<dbReference type="AlphaFoldDB" id="A0A9D0ZZN2"/>
<reference evidence="2" key="1">
    <citation type="submission" date="2020-10" db="EMBL/GenBank/DDBJ databases">
        <authorList>
            <person name="Gilroy R."/>
        </authorList>
    </citation>
    <scope>NUCLEOTIDE SEQUENCE</scope>
    <source>
        <strain evidence="2">ChiGjej1B1-2707</strain>
    </source>
</reference>
<sequence>MSEAPKHAKHAARPSDAQANASTDEQTALSPKPGTLARGAHAVTPEVVPDRPPLVQKLHDFAENRNPYTPPERLYTDRTSEEVSRLETEGLRRPFDLPLAVKIVLGASVAVAAVAGGVFVYHSADAILNADQREQAALQESLAREVTLNPPALSTLAPLDNAGILATLQAESANVVDLTPLLADETGMEVVKLADDVDASNAETAAALWTGVGSLNAAEAVHLLNGSWLLAIDRSDGVNLNVRFADFTSGSAEAALAAAVTAQGLDGTATGDVTQDSSGNTIQTGSVTIADVPYQWQISVCPLDEFYGIAGMPETAMYVGVRLFQ</sequence>
<accession>A0A9D0ZZN2</accession>
<proteinExistence type="predicted"/>
<dbReference type="EMBL" id="DVGB01000057">
    <property type="protein sequence ID" value="HIR01530.1"/>
    <property type="molecule type" value="Genomic_DNA"/>
</dbReference>
<evidence type="ECO:0000313" key="3">
    <source>
        <dbReference type="Proteomes" id="UP000824261"/>
    </source>
</evidence>